<evidence type="ECO:0000313" key="1">
    <source>
        <dbReference type="EMBL" id="MBA9074245.1"/>
    </source>
</evidence>
<keyword evidence="2" id="KW-1185">Reference proteome</keyword>
<reference evidence="1 2" key="1">
    <citation type="submission" date="2020-08" db="EMBL/GenBank/DDBJ databases">
        <title>Genomic Encyclopedia of Type Strains, Phase IV (KMG-IV): sequencing the most valuable type-strain genomes for metagenomic binning, comparative biology and taxonomic classification.</title>
        <authorList>
            <person name="Goeker M."/>
        </authorList>
    </citation>
    <scope>NUCLEOTIDE SEQUENCE [LARGE SCALE GENOMIC DNA]</scope>
    <source>
        <strain evidence="1 2">DSM 100397</strain>
    </source>
</reference>
<protein>
    <submittedName>
        <fullName evidence="1">Uncharacterized protein</fullName>
    </submittedName>
</protein>
<evidence type="ECO:0000313" key="2">
    <source>
        <dbReference type="Proteomes" id="UP000555003"/>
    </source>
</evidence>
<dbReference type="EMBL" id="JACJIS010000002">
    <property type="protein sequence ID" value="MBA9074245.1"/>
    <property type="molecule type" value="Genomic_DNA"/>
</dbReference>
<gene>
    <name evidence="1" type="ORF">GGR22_002412</name>
</gene>
<comment type="caution">
    <text evidence="1">The sequence shown here is derived from an EMBL/GenBank/DDBJ whole genome shotgun (WGS) entry which is preliminary data.</text>
</comment>
<sequence>MPTTQYYPTLSTVVSLDDFPEYLGFIKEGIQSIFDKIYIKDFQASISPRGESGFYGLSIVSRKRLQFEIPGTGMFFILNPDSDDVNISSFPVTVEYRWLVLAYLRSFNLDSFSFSAKEFYELGLQILDVSEEEVVTLALNNFVTPVDEFTTSLEQLIRDLNDEFGLTIPEPQTDNKIQELVLSIREQYGAAASAAIFLLYFLQDGNLQASLDKVKEFFKALIPDDIDAYVKDIITPTARVTLALTAAIEFPENILKPINPDGSEYLPATTKTQFSFAQALLYADTQLGVGFQLELGGSLVPPYAQIGKTGIILQIDTLKLDLSKTSNIEEATADGRPDDFIGVYARAISVTLPSRWFHDDTEPVGNSSTTLRLGGYDILAGTGGLSGTILLESVPLLNPGVGFQYYNDKFEFVYPIAMFQKNPVTEAVEEKIINGYAELIAYLQQLNAAGLPYAFKFPLSLTTISPVVLHTFDKVEQYQLFLATLANDTLWKKIGGDNGFRVGFKKFDITFKQNKVISSNIKGALEINKFVYPAGATYPDGSPIPANTTVRINIDGHLSDNGDFNLTASAEPPYPIELPDVFTYHLKSVELGKQDDDFYIGTSGSIEFQGFLKDTLNLGPIEIERLRIYSDGSIELIGGSINLVKPIVLSLGPVEITVSAIHYGSHQKEVNGQMRKFNYFGFDGGISVDPLGVEIRGDGVKFYYCSDDLPNKPSSYLHIQTLYLDLTIPSKTPVAIINGWLSIPEPGVSKEYAGGIKLQLPKAKISGRADMKLMPKYPAFIIDAEIEFPAPIPLGTFAIYGFRGLMGYRYVAEKEAIGLVSGVDTWYDYYKAPPRGIHVKKFNGPDKTKKSGTPISIGAGASLGTSFDNGTVLNIKAMVLLSIPSLFMIDGRAAIISARLGLEDTKDPPFFAFVALGDNSLEFGFGADFKMPTKTGKILTLYAEVQAGFFFNSSSKWYVNVGTKTNPITARILTLITLKSYVMLSAKGIEAGARGDFDFKRNYGIIRVHAWAYIEVGGKISFRRPQFGAYLQAGVGADIDIKFLSFYLAVDILFGVEAPKPFLIYGKFYYKVRIRILWVFKFSFSGDLEVYWEFDKQVDREPINPFINAESTIPIDGLVKGVNMLSNETFELAYLQDAIPTDLPQKIKDKIIPLDTYIDIKTEKALLPGSAISAKIGGYNNPASNYVDLIPPDKIVKGKEMRQVKHQYSIEKIEVRSWTGTQWVDYNPYKALYPNDPSDPGYNAILNNMKIGQFQKTDGQYNTVRLLATTPFSFTEQGQPGWHIPEQYGVTATTLFCEGQEIEMRYADFLNKPLGQKYYCYTPNDMFYSNQVAFLLTNRLDEDYTFITNQNNPFGLAQSLAINNHNNLQIMLPQPSVKIELSLTCMTQGVRIKFYAPLINDNLNYVTYGNPDPNAANPDQPYIVELLSSELAVAYLYEQNNWNAVTKISIEPLYPNLLSLQIANLTEQIAIINQLNNEILLGIAEGELQSTEVLESELHNLSCGDGAIKTTLYRFDSQDNVFAVRINNQSHDWTMSWDLETNHKVQENEFGFRRDGKLIIESNYQIMEVKLHPIVSDGYIIPIVGYDVQYLGKKALVYVEELEDYLDQTDVFDIEISYRLSGSSSASFVNRYSKPDAFNYYAAEEFVENNTSFIFSIGKTEGKGLLSKIATNGDLIWEKTYEIEGNKEPLTFKSIIQLDLEKADEKERERGFQYIVYASSATNYFLLSIDSSGTVLWTKHLAWEDRDVFFHLEASKTDYSFYIAISDRNEIDVNNYPYVGKSDSLGNFIREKIIVLPKEEIIINAFYADERGVVLAGRYIEKDSRSFIIRLNKDLKILESMHIVEPYTTLHSVRTIDKKYLVSGYDNSSDALFVSMISEYGNNSTYHFPETKNHGSCIELNSNGFYLLQYTETHGILHQLDFEFKIIWTKEIRLEKKPNGIRNFTYNKTTQKITLNAFNQSEGSLVVHTDKDFQSCLTYKLEKRELFENRCNVKELGIDEKEQRIATKDLRAYFNAISSQKIALCPDSSNDCGEEDEVVCTLRSDILSIFVSCFEDPKIVAETGKFDQAGCAREILNLIKIFSATYPDYNLEEVFNEQLHILRVFMEVQNIETYTAAWNAVQFMISYLDTLGNCTCDCGDNSKKFTMLHKVGWLSREDYVYNINIPSQAAITEDTQLAIAGINKFIQPIWRPDTNYVVYFELKDTVDSGSSTPGNYKYAYGFTTAGPVGYFHTDEKATYGDIPLKAGDVLTTVDGHTFTASNGQILEDANGIIRNADGSENPAKITPHPDKYALTSLKQYIDYNRSYPNADGNLLSAKPLFYNDDTTQIYLFFNKVYATHFFHKWETYNNKPAADGRLKIVIKDPREDVSITNPPYLDYDENDVEHINIPQTEQQWNLDSNPQIPFVISQYANLFGNGGCTGIIETIKPASQYIKITPKHLKPNKLYTAIVNNMYDVNHNGVVENTLDETREVHKFVFKTSRYATFKEQVESYYLEQNIEGQLTQKEALFKIEKAFTTEVINAAYNTIVGQAITGLPADVISNLNNNYQHPFDRVLEGVLGFSPLDEAISTEINVIRNSEDNKIIAVMVRNPEPFNNPKFPLSVMQDTIQVLNGSVPNNAYKVLFSKDNSQAIIMNTAKEITENFNLRFKYKIYQDDADTNPDNNYVVSGDLTLLNVAVLNN</sequence>
<name>A0ABR6DRC9_9FLAO</name>
<accession>A0ABR6DRC9</accession>
<dbReference type="RefSeq" id="WP_182493830.1">
    <property type="nucleotide sequence ID" value="NZ_JACJIS010000002.1"/>
</dbReference>
<organism evidence="1 2">
    <name type="scientific">Flavobacterium gossypii</name>
    <dbReference type="NCBI Taxonomy" id="1646119"/>
    <lineage>
        <taxon>Bacteria</taxon>
        <taxon>Pseudomonadati</taxon>
        <taxon>Bacteroidota</taxon>
        <taxon>Flavobacteriia</taxon>
        <taxon>Flavobacteriales</taxon>
        <taxon>Flavobacteriaceae</taxon>
        <taxon>Flavobacterium</taxon>
    </lineage>
</organism>
<proteinExistence type="predicted"/>
<dbReference type="Proteomes" id="UP000555003">
    <property type="component" value="Unassembled WGS sequence"/>
</dbReference>